<evidence type="ECO:0000256" key="2">
    <source>
        <dbReference type="ARBA" id="ARBA00008776"/>
    </source>
</evidence>
<evidence type="ECO:0000259" key="9">
    <source>
        <dbReference type="PROSITE" id="PS50171"/>
    </source>
</evidence>
<dbReference type="InterPro" id="IPR021966">
    <property type="entry name" value="SF3a60_bindingd"/>
</dbReference>
<dbReference type="Pfam" id="PF12171">
    <property type="entry name" value="zf-C2H2_jaz"/>
    <property type="match status" value="1"/>
</dbReference>
<dbReference type="SMART" id="SM00355">
    <property type="entry name" value="ZnF_C2H2"/>
    <property type="match status" value="2"/>
</dbReference>
<evidence type="ECO:0000256" key="1">
    <source>
        <dbReference type="ARBA" id="ARBA00004123"/>
    </source>
</evidence>
<dbReference type="InterPro" id="IPR022755">
    <property type="entry name" value="Znf_C2H2_jaz"/>
</dbReference>
<name>A0ABR4NJ85_9FUNG</name>
<evidence type="ECO:0000256" key="3">
    <source>
        <dbReference type="ARBA" id="ARBA00022553"/>
    </source>
</evidence>
<sequence>MAGKSQYLLDMYRDEDGQVAGAAGAHSAPEHILNLLLLALTARRRSRQREIELATATSDFSEFYERLRRIKEYHRRMPNEAVRPLDTASLAKDPEVEVMELENDFTGEEGFGRYFDLHDSFNAYINLKNVKKMPYLAYLAEFDRFSAVPMETRRSPAYLEYLETMRKYFESFFKRAKPLFNFEELRRSAILAFEKDWAEDSVDGWPFVIPEAGENEDGNESAQLYCLACDKTFAKKTVFESHKTGKKHIKAAAALAEKGVVLDAVRDTDEVMRIKARQDHEKCRPTALAETLILKYVKQLSSEREDTKMHSERKQALTDRERMAEKDEEEVEVVSEEEDDEGRIYNPLNLPLDWDGKPIPYWLYKLHGLGIKYPCEICGNEVYMGRKAFQNHFQEWRHMQGMRALGIPNTKDFQDVTLINDALALAEKIKQSAKQAAINPEVVEEFEDDSGNVYNKKTFEDLRRQGLL</sequence>
<dbReference type="InterPro" id="IPR036236">
    <property type="entry name" value="Znf_C2H2_sf"/>
</dbReference>
<reference evidence="10 11" key="1">
    <citation type="submission" date="2023-09" db="EMBL/GenBank/DDBJ databases">
        <title>Pangenome analysis of Batrachochytrium dendrobatidis and related Chytrids.</title>
        <authorList>
            <person name="Yacoub M.N."/>
            <person name="Stajich J.E."/>
            <person name="James T.Y."/>
        </authorList>
    </citation>
    <scope>NUCLEOTIDE SEQUENCE [LARGE SCALE GENOMIC DNA]</scope>
    <source>
        <strain evidence="10 11">JEL0888</strain>
    </source>
</reference>
<feature type="region of interest" description="Disordered" evidence="8">
    <location>
        <begin position="304"/>
        <end position="338"/>
    </location>
</feature>
<keyword evidence="10" id="KW-0436">Ligase</keyword>
<evidence type="ECO:0000313" key="11">
    <source>
        <dbReference type="Proteomes" id="UP001527925"/>
    </source>
</evidence>
<keyword evidence="6" id="KW-0862">Zinc</keyword>
<evidence type="ECO:0000256" key="5">
    <source>
        <dbReference type="ARBA" id="ARBA00022771"/>
    </source>
</evidence>
<dbReference type="Gene3D" id="3.30.160.60">
    <property type="entry name" value="Classic Zinc Finger"/>
    <property type="match status" value="1"/>
</dbReference>
<dbReference type="Proteomes" id="UP001527925">
    <property type="component" value="Unassembled WGS sequence"/>
</dbReference>
<feature type="domain" description="Matrin-type" evidence="9">
    <location>
        <begin position="373"/>
        <end position="404"/>
    </location>
</feature>
<dbReference type="SMART" id="SM00451">
    <property type="entry name" value="ZnF_U1"/>
    <property type="match status" value="1"/>
</dbReference>
<feature type="compositionally biased region" description="Basic and acidic residues" evidence="8">
    <location>
        <begin position="304"/>
        <end position="325"/>
    </location>
</feature>
<dbReference type="PANTHER" id="PTHR12786">
    <property type="entry name" value="SPLICING FACTOR SF3A-RELATED"/>
    <property type="match status" value="1"/>
</dbReference>
<comment type="caution">
    <text evidence="10">The sequence shown here is derived from an EMBL/GenBank/DDBJ whole genome shotgun (WGS) entry which is preliminary data.</text>
</comment>
<evidence type="ECO:0000256" key="6">
    <source>
        <dbReference type="ARBA" id="ARBA00022833"/>
    </source>
</evidence>
<proteinExistence type="inferred from homology"/>
<dbReference type="PROSITE" id="PS50171">
    <property type="entry name" value="ZF_MATRIN"/>
    <property type="match status" value="1"/>
</dbReference>
<dbReference type="InterPro" id="IPR031774">
    <property type="entry name" value="SF3A3_dom"/>
</dbReference>
<protein>
    <submittedName>
        <fullName evidence="10">Pre-mRNA-splicing factor sap61</fullName>
        <ecNumber evidence="10">6.5.1.1</ecNumber>
    </submittedName>
</protein>
<keyword evidence="11" id="KW-1185">Reference proteome</keyword>
<dbReference type="GO" id="GO:0003910">
    <property type="term" value="F:DNA ligase (ATP) activity"/>
    <property type="evidence" value="ECO:0007669"/>
    <property type="project" value="UniProtKB-EC"/>
</dbReference>
<keyword evidence="3" id="KW-0597">Phosphoprotein</keyword>
<dbReference type="InterPro" id="IPR003604">
    <property type="entry name" value="Matrin/U1-like-C_Znf_C2H2"/>
</dbReference>
<comment type="similarity">
    <text evidence="2">Belongs to the SF3A3 family.</text>
</comment>
<dbReference type="EC" id="6.5.1.1" evidence="10"/>
<dbReference type="InterPro" id="IPR051421">
    <property type="entry name" value="RNA_Proc_DNA_Dmg_Regulator"/>
</dbReference>
<organism evidence="10 11">
    <name type="scientific">Polyrhizophydium stewartii</name>
    <dbReference type="NCBI Taxonomy" id="2732419"/>
    <lineage>
        <taxon>Eukaryota</taxon>
        <taxon>Fungi</taxon>
        <taxon>Fungi incertae sedis</taxon>
        <taxon>Chytridiomycota</taxon>
        <taxon>Chytridiomycota incertae sedis</taxon>
        <taxon>Chytridiomycetes</taxon>
        <taxon>Rhizophydiales</taxon>
        <taxon>Rhizophydiales incertae sedis</taxon>
        <taxon>Polyrhizophydium</taxon>
    </lineage>
</organism>
<dbReference type="SUPFAM" id="SSF57667">
    <property type="entry name" value="beta-beta-alpha zinc fingers"/>
    <property type="match status" value="1"/>
</dbReference>
<comment type="subcellular location">
    <subcellularLocation>
        <location evidence="1">Nucleus</location>
    </subcellularLocation>
</comment>
<dbReference type="InterPro" id="IPR024598">
    <property type="entry name" value="SF3a60/Prp9_C"/>
</dbReference>
<keyword evidence="7" id="KW-0539">Nucleus</keyword>
<keyword evidence="4" id="KW-0479">Metal-binding</keyword>
<dbReference type="EMBL" id="JADGIZ020000003">
    <property type="protein sequence ID" value="KAL2919530.1"/>
    <property type="molecule type" value="Genomic_DNA"/>
</dbReference>
<dbReference type="Pfam" id="PF11931">
    <property type="entry name" value="SF3a60_Prp9_C"/>
    <property type="match status" value="1"/>
</dbReference>
<evidence type="ECO:0000256" key="4">
    <source>
        <dbReference type="ARBA" id="ARBA00022723"/>
    </source>
</evidence>
<gene>
    <name evidence="10" type="primary">sap61</name>
    <name evidence="10" type="ORF">HK105_201177</name>
</gene>
<evidence type="ECO:0000313" key="10">
    <source>
        <dbReference type="EMBL" id="KAL2919530.1"/>
    </source>
</evidence>
<dbReference type="InterPro" id="IPR013087">
    <property type="entry name" value="Znf_C2H2_type"/>
</dbReference>
<evidence type="ECO:0000256" key="8">
    <source>
        <dbReference type="SAM" id="MobiDB-lite"/>
    </source>
</evidence>
<feature type="compositionally biased region" description="Acidic residues" evidence="8">
    <location>
        <begin position="326"/>
        <end position="338"/>
    </location>
</feature>
<dbReference type="InterPro" id="IPR000690">
    <property type="entry name" value="Matrin/U1-C_Znf_C2H2"/>
</dbReference>
<evidence type="ECO:0000256" key="7">
    <source>
        <dbReference type="ARBA" id="ARBA00023242"/>
    </source>
</evidence>
<accession>A0ABR4NJ85</accession>
<keyword evidence="5" id="KW-0863">Zinc-finger</keyword>
<dbReference type="Pfam" id="PF12108">
    <property type="entry name" value="SF3a60_bindingd"/>
    <property type="match status" value="1"/>
</dbReference>
<dbReference type="Pfam" id="PF16837">
    <property type="entry name" value="SF3A3"/>
    <property type="match status" value="1"/>
</dbReference>
<dbReference type="PANTHER" id="PTHR12786:SF2">
    <property type="entry name" value="SPLICING FACTOR 3A SUBUNIT 3"/>
    <property type="match status" value="1"/>
</dbReference>
<dbReference type="PROSITE" id="PS00028">
    <property type="entry name" value="ZINC_FINGER_C2H2_1"/>
    <property type="match status" value="1"/>
</dbReference>